<keyword evidence="4" id="KW-0676">Redox-active center</keyword>
<organism evidence="6 7">
    <name type="scientific">Spirosoma pollinicola</name>
    <dbReference type="NCBI Taxonomy" id="2057025"/>
    <lineage>
        <taxon>Bacteria</taxon>
        <taxon>Pseudomonadati</taxon>
        <taxon>Bacteroidota</taxon>
        <taxon>Cytophagia</taxon>
        <taxon>Cytophagales</taxon>
        <taxon>Cytophagaceae</taxon>
        <taxon>Spirosoma</taxon>
    </lineage>
</organism>
<evidence type="ECO:0000256" key="2">
    <source>
        <dbReference type="ARBA" id="ARBA00022748"/>
    </source>
</evidence>
<dbReference type="EMBL" id="CP025096">
    <property type="protein sequence ID" value="AUD04126.1"/>
    <property type="molecule type" value="Genomic_DNA"/>
</dbReference>
<dbReference type="PANTHER" id="PTHR42852">
    <property type="entry name" value="THIOL:DISULFIDE INTERCHANGE PROTEIN DSBE"/>
    <property type="match status" value="1"/>
</dbReference>
<evidence type="ECO:0000256" key="4">
    <source>
        <dbReference type="ARBA" id="ARBA00023284"/>
    </source>
</evidence>
<dbReference type="PROSITE" id="PS51352">
    <property type="entry name" value="THIOREDOXIN_2"/>
    <property type="match status" value="1"/>
</dbReference>
<proteinExistence type="predicted"/>
<dbReference type="SUPFAM" id="SSF52833">
    <property type="entry name" value="Thioredoxin-like"/>
    <property type="match status" value="1"/>
</dbReference>
<evidence type="ECO:0000313" key="7">
    <source>
        <dbReference type="Proteomes" id="UP000232883"/>
    </source>
</evidence>
<dbReference type="Gene3D" id="3.40.30.10">
    <property type="entry name" value="Glutaredoxin"/>
    <property type="match status" value="1"/>
</dbReference>
<feature type="domain" description="Thioredoxin" evidence="5">
    <location>
        <begin position="335"/>
        <end position="486"/>
    </location>
</feature>
<dbReference type="Proteomes" id="UP000232883">
    <property type="component" value="Chromosome"/>
</dbReference>
<evidence type="ECO:0000313" key="6">
    <source>
        <dbReference type="EMBL" id="AUD04126.1"/>
    </source>
</evidence>
<keyword evidence="7" id="KW-1185">Reference proteome</keyword>
<dbReference type="CDD" id="cd02966">
    <property type="entry name" value="TlpA_like_family"/>
    <property type="match status" value="1"/>
</dbReference>
<protein>
    <recommendedName>
        <fullName evidence="5">Thioredoxin domain-containing protein</fullName>
    </recommendedName>
</protein>
<evidence type="ECO:0000256" key="1">
    <source>
        <dbReference type="ARBA" id="ARBA00004196"/>
    </source>
</evidence>
<evidence type="ECO:0000259" key="5">
    <source>
        <dbReference type="PROSITE" id="PS51352"/>
    </source>
</evidence>
<dbReference type="OrthoDB" id="6399635at2"/>
<dbReference type="GO" id="GO:0016491">
    <property type="term" value="F:oxidoreductase activity"/>
    <property type="evidence" value="ECO:0007669"/>
    <property type="project" value="InterPro"/>
</dbReference>
<dbReference type="Pfam" id="PF08534">
    <property type="entry name" value="Redoxin"/>
    <property type="match status" value="1"/>
</dbReference>
<dbReference type="InterPro" id="IPR050553">
    <property type="entry name" value="Thioredoxin_ResA/DsbE_sf"/>
</dbReference>
<dbReference type="KEGG" id="spir:CWM47_21200"/>
<dbReference type="InterPro" id="IPR013740">
    <property type="entry name" value="Redoxin"/>
</dbReference>
<dbReference type="PANTHER" id="PTHR42852:SF6">
    <property type="entry name" value="THIOL:DISULFIDE INTERCHANGE PROTEIN DSBE"/>
    <property type="match status" value="1"/>
</dbReference>
<dbReference type="InterPro" id="IPR036249">
    <property type="entry name" value="Thioredoxin-like_sf"/>
</dbReference>
<keyword evidence="3" id="KW-1015">Disulfide bond</keyword>
<dbReference type="AlphaFoldDB" id="A0A2K8Z2L2"/>
<evidence type="ECO:0000256" key="3">
    <source>
        <dbReference type="ARBA" id="ARBA00023157"/>
    </source>
</evidence>
<dbReference type="InterPro" id="IPR013766">
    <property type="entry name" value="Thioredoxin_domain"/>
</dbReference>
<reference evidence="6 7" key="1">
    <citation type="submission" date="2017-11" db="EMBL/GenBank/DDBJ databases">
        <title>Taxonomic description and genome sequences of Spirosoma HA7 sp. nov., isolated from pollen microhabitat of Corylus avellana.</title>
        <authorList>
            <person name="Ambika Manirajan B."/>
            <person name="Suarez C."/>
            <person name="Ratering S."/>
            <person name="Geissler-Plaum R."/>
            <person name="Cardinale M."/>
            <person name="Sylvia S."/>
        </authorList>
    </citation>
    <scope>NUCLEOTIDE SEQUENCE [LARGE SCALE GENOMIC DNA]</scope>
    <source>
        <strain evidence="6 7">HA7</strain>
    </source>
</reference>
<keyword evidence="2" id="KW-0201">Cytochrome c-type biogenesis</keyword>
<gene>
    <name evidence="6" type="ORF">CWM47_21200</name>
</gene>
<dbReference type="GO" id="GO:0017004">
    <property type="term" value="P:cytochrome complex assembly"/>
    <property type="evidence" value="ECO:0007669"/>
    <property type="project" value="UniProtKB-KW"/>
</dbReference>
<dbReference type="RefSeq" id="WP_100990192.1">
    <property type="nucleotide sequence ID" value="NZ_CP025096.1"/>
</dbReference>
<dbReference type="GO" id="GO:0030313">
    <property type="term" value="C:cell envelope"/>
    <property type="evidence" value="ECO:0007669"/>
    <property type="project" value="UniProtKB-SubCell"/>
</dbReference>
<comment type="subcellular location">
    <subcellularLocation>
        <location evidence="1">Cell envelope</location>
    </subcellularLocation>
</comment>
<accession>A0A2K8Z2L2</accession>
<name>A0A2K8Z2L2_9BACT</name>
<sequence>MKSLPTAFMLVFSLPICIAQSKEALLPKLALRGGLTVHIKSVPQAQTLPVKLDTYHSFPQNDVSSVRDSIPLNRREIYVNSPLRSVGQSVLTIADSTCVLVGVPGDTIHLSIVAERNEGHKQPLVTFEGKNKEVQQYYQAKTQVLNDPLQACMNEGMRAVNLVPFQKMMDETYQKQDQFWMAYQKKHTLPDWFKTYETNALNYSDAWLRVYMVWYQTEYQRKKQVIPASYYAFKSRIKVKNLTALYQYDYLRFIREQLFWQIRQAEPKPSSQALIDYAKKELGPNAGSFFEIWELSGSGDNPNWVETKFKKQFPAQFKYLVDYIKQRDRSNVKLLQSGDKAPNFALVDANDSLTTLSQYKGQVVYLSFWFTTCGGCIQEMPYENKLVEQFKGKPVKIISICIGTPGAADNQQLPKWKAASKRFGLKTINLYANRAWTKTLSEKYIVSTYPHYVLIGADGTIIENFAERPSQGIAAKIEKAIAALEK</sequence>